<accession>A0A1H4C4Y3</accession>
<proteinExistence type="predicted"/>
<sequence>MRRLLTLAVLAHCAVLAPAFADPIEDAIKARQGYFTLLGANIGPLAAMAKGEIEYDAEAAATHAGNLETLGGYMAAPHFPKGSSNADKPGDTRAQPAIWSDFSGFTARYGDYKAAVADLPAKVSGGRAELGAALGAVGATCKACHDDYRAKDF</sequence>
<keyword evidence="2 7" id="KW-0349">Heme</keyword>
<dbReference type="AlphaFoldDB" id="A0A1H4C4Y3"/>
<keyword evidence="4" id="KW-0249">Electron transport</keyword>
<evidence type="ECO:0000256" key="3">
    <source>
        <dbReference type="ARBA" id="ARBA00022723"/>
    </source>
</evidence>
<comment type="PTM">
    <text evidence="7">Binds 1 heme group per subunit.</text>
</comment>
<evidence type="ECO:0000256" key="1">
    <source>
        <dbReference type="ARBA" id="ARBA00022448"/>
    </source>
</evidence>
<dbReference type="GO" id="GO:0009055">
    <property type="term" value="F:electron transfer activity"/>
    <property type="evidence" value="ECO:0007669"/>
    <property type="project" value="InterPro"/>
</dbReference>
<reference evidence="9 10" key="1">
    <citation type="submission" date="2016-10" db="EMBL/GenBank/DDBJ databases">
        <authorList>
            <person name="de Groot N.N."/>
        </authorList>
    </citation>
    <scope>NUCLEOTIDE SEQUENCE [LARGE SCALE GENOMIC DNA]</scope>
    <source>
        <strain evidence="9 10">DSM 15345</strain>
    </source>
</reference>
<organism evidence="9 10">
    <name type="scientific">Rubrimonas cliftonensis</name>
    <dbReference type="NCBI Taxonomy" id="89524"/>
    <lineage>
        <taxon>Bacteria</taxon>
        <taxon>Pseudomonadati</taxon>
        <taxon>Pseudomonadota</taxon>
        <taxon>Alphaproteobacteria</taxon>
        <taxon>Rhodobacterales</taxon>
        <taxon>Paracoccaceae</taxon>
        <taxon>Rubrimonas</taxon>
    </lineage>
</organism>
<protein>
    <submittedName>
        <fullName evidence="9">Cytochrome c556</fullName>
    </submittedName>
</protein>
<dbReference type="PRINTS" id="PR00608">
    <property type="entry name" value="CYTCHROMECII"/>
</dbReference>
<dbReference type="SUPFAM" id="SSF47175">
    <property type="entry name" value="Cytochromes"/>
    <property type="match status" value="1"/>
</dbReference>
<dbReference type="GO" id="GO:0022900">
    <property type="term" value="P:electron transport chain"/>
    <property type="evidence" value="ECO:0007669"/>
    <property type="project" value="InterPro"/>
</dbReference>
<feature type="signal peptide" evidence="8">
    <location>
        <begin position="1"/>
        <end position="21"/>
    </location>
</feature>
<feature type="binding site" description="covalent" evidence="7">
    <location>
        <position position="144"/>
    </location>
    <ligand>
        <name>heme c</name>
        <dbReference type="ChEBI" id="CHEBI:61717"/>
    </ligand>
</feature>
<dbReference type="GO" id="GO:0005506">
    <property type="term" value="F:iron ion binding"/>
    <property type="evidence" value="ECO:0007669"/>
    <property type="project" value="InterPro"/>
</dbReference>
<evidence type="ECO:0000256" key="2">
    <source>
        <dbReference type="ARBA" id="ARBA00022617"/>
    </source>
</evidence>
<name>A0A1H4C4Y3_9RHOB</name>
<dbReference type="InterPro" id="IPR002321">
    <property type="entry name" value="Cyt_c_II"/>
</dbReference>
<evidence type="ECO:0000256" key="5">
    <source>
        <dbReference type="ARBA" id="ARBA00023004"/>
    </source>
</evidence>
<feature type="binding site" description="axial binding residue" evidence="6">
    <location>
        <position position="145"/>
    </location>
    <ligand>
        <name>heme c</name>
        <dbReference type="ChEBI" id="CHEBI:61717"/>
    </ligand>
    <ligandPart>
        <name>Fe</name>
        <dbReference type="ChEBI" id="CHEBI:18248"/>
    </ligandPart>
</feature>
<dbReference type="InterPro" id="IPR010980">
    <property type="entry name" value="Cyt_c/b562"/>
</dbReference>
<dbReference type="Gene3D" id="1.20.120.10">
    <property type="entry name" value="Cytochrome c/b562"/>
    <property type="match status" value="1"/>
</dbReference>
<keyword evidence="5 6" id="KW-0408">Iron</keyword>
<keyword evidence="3 6" id="KW-0479">Metal-binding</keyword>
<dbReference type="GO" id="GO:0042597">
    <property type="term" value="C:periplasmic space"/>
    <property type="evidence" value="ECO:0007669"/>
    <property type="project" value="InterPro"/>
</dbReference>
<dbReference type="EMBL" id="FNQM01000006">
    <property type="protein sequence ID" value="SEA55428.1"/>
    <property type="molecule type" value="Genomic_DNA"/>
</dbReference>
<evidence type="ECO:0000256" key="8">
    <source>
        <dbReference type="SAM" id="SignalP"/>
    </source>
</evidence>
<evidence type="ECO:0000256" key="4">
    <source>
        <dbReference type="ARBA" id="ARBA00022982"/>
    </source>
</evidence>
<feature type="chain" id="PRO_5011644958" evidence="8">
    <location>
        <begin position="22"/>
        <end position="153"/>
    </location>
</feature>
<evidence type="ECO:0000313" key="9">
    <source>
        <dbReference type="EMBL" id="SEA55428.1"/>
    </source>
</evidence>
<dbReference type="RefSeq" id="WP_093253787.1">
    <property type="nucleotide sequence ID" value="NZ_FNQM01000006.1"/>
</dbReference>
<dbReference type="STRING" id="89524.SAMN05444370_106204"/>
<dbReference type="Proteomes" id="UP000198703">
    <property type="component" value="Unassembled WGS sequence"/>
</dbReference>
<keyword evidence="1" id="KW-0813">Transport</keyword>
<dbReference type="InterPro" id="IPR015984">
    <property type="entry name" value="Cyt_c_prime_subgr"/>
</dbReference>
<evidence type="ECO:0000256" key="7">
    <source>
        <dbReference type="PIRSR" id="PIRSR000027-2"/>
    </source>
</evidence>
<keyword evidence="8" id="KW-0732">Signal</keyword>
<dbReference type="GO" id="GO:0020037">
    <property type="term" value="F:heme binding"/>
    <property type="evidence" value="ECO:0007669"/>
    <property type="project" value="InterPro"/>
</dbReference>
<dbReference type="InterPro" id="IPR012127">
    <property type="entry name" value="Cyt_c_prime"/>
</dbReference>
<dbReference type="PIRSF" id="PIRSF000027">
    <property type="entry name" value="Cytc_c_prime"/>
    <property type="match status" value="1"/>
</dbReference>
<evidence type="ECO:0000256" key="6">
    <source>
        <dbReference type="PIRSR" id="PIRSR000027-1"/>
    </source>
</evidence>
<gene>
    <name evidence="9" type="ORF">SAMN05444370_106204</name>
</gene>
<dbReference type="OrthoDB" id="7596534at2"/>
<evidence type="ECO:0000313" key="10">
    <source>
        <dbReference type="Proteomes" id="UP000198703"/>
    </source>
</evidence>
<keyword evidence="10" id="KW-1185">Reference proteome</keyword>
<dbReference type="PROSITE" id="PS51009">
    <property type="entry name" value="CYTCII"/>
    <property type="match status" value="1"/>
</dbReference>
<feature type="binding site" description="covalent" evidence="7">
    <location>
        <position position="141"/>
    </location>
    <ligand>
        <name>heme c</name>
        <dbReference type="ChEBI" id="CHEBI:61717"/>
    </ligand>
</feature>
<dbReference type="Pfam" id="PF01322">
    <property type="entry name" value="Cytochrom_C_2"/>
    <property type="match status" value="1"/>
</dbReference>